<proteinExistence type="predicted"/>
<evidence type="ECO:0000313" key="1">
    <source>
        <dbReference type="EMBL" id="JAD93531.1"/>
    </source>
</evidence>
<protein>
    <submittedName>
        <fullName evidence="1">Uncharacterized protein</fullName>
    </submittedName>
</protein>
<sequence length="52" mass="5983">MLWFQCGNNTVGLSTASILVHLLCRVSCFLDYLLLLLRVPESFSWCHLLRCP</sequence>
<organism evidence="1">
    <name type="scientific">Arundo donax</name>
    <name type="common">Giant reed</name>
    <name type="synonym">Donax arundinaceus</name>
    <dbReference type="NCBI Taxonomy" id="35708"/>
    <lineage>
        <taxon>Eukaryota</taxon>
        <taxon>Viridiplantae</taxon>
        <taxon>Streptophyta</taxon>
        <taxon>Embryophyta</taxon>
        <taxon>Tracheophyta</taxon>
        <taxon>Spermatophyta</taxon>
        <taxon>Magnoliopsida</taxon>
        <taxon>Liliopsida</taxon>
        <taxon>Poales</taxon>
        <taxon>Poaceae</taxon>
        <taxon>PACMAD clade</taxon>
        <taxon>Arundinoideae</taxon>
        <taxon>Arundineae</taxon>
        <taxon>Arundo</taxon>
    </lineage>
</organism>
<name>A0A0A9E0H9_ARUDO</name>
<reference evidence="1" key="1">
    <citation type="submission" date="2014-09" db="EMBL/GenBank/DDBJ databases">
        <authorList>
            <person name="Magalhaes I.L.F."/>
            <person name="Oliveira U."/>
            <person name="Santos F.R."/>
            <person name="Vidigal T.H.D.A."/>
            <person name="Brescovit A.D."/>
            <person name="Santos A.J."/>
        </authorList>
    </citation>
    <scope>NUCLEOTIDE SEQUENCE</scope>
    <source>
        <tissue evidence="1">Shoot tissue taken approximately 20 cm above the soil surface</tissue>
    </source>
</reference>
<dbReference type="EMBL" id="GBRH01204364">
    <property type="protein sequence ID" value="JAD93531.1"/>
    <property type="molecule type" value="Transcribed_RNA"/>
</dbReference>
<dbReference type="AlphaFoldDB" id="A0A0A9E0H9"/>
<accession>A0A0A9E0H9</accession>
<reference evidence="1" key="2">
    <citation type="journal article" date="2015" name="Data Brief">
        <title>Shoot transcriptome of the giant reed, Arundo donax.</title>
        <authorList>
            <person name="Barrero R.A."/>
            <person name="Guerrero F.D."/>
            <person name="Moolhuijzen P."/>
            <person name="Goolsby J.A."/>
            <person name="Tidwell J."/>
            <person name="Bellgard S.E."/>
            <person name="Bellgard M.I."/>
        </authorList>
    </citation>
    <scope>NUCLEOTIDE SEQUENCE</scope>
    <source>
        <tissue evidence="1">Shoot tissue taken approximately 20 cm above the soil surface</tissue>
    </source>
</reference>